<dbReference type="Pfam" id="PF00672">
    <property type="entry name" value="HAMP"/>
    <property type="match status" value="1"/>
</dbReference>
<dbReference type="EC" id="2.7.13.3" evidence="3"/>
<keyword evidence="6" id="KW-0418">Kinase</keyword>
<dbReference type="Gene3D" id="1.10.287.950">
    <property type="entry name" value="Methyl-accepting chemotaxis protein"/>
    <property type="match status" value="1"/>
</dbReference>
<sequence length="319" mass="34389">MFNSIRKRLTFNFALMAAVIILVSTSFSTYQMITGIQNQMKYDGITLSNNIKTDIENIGIGNVDKIQSLVSEAYKHSEGNLYYIGVVSPDKILVAGTSKDAIGQKIDSVELDSVFKGNTASFMNEWQGTAAYNVTVPIKEGENVVSSLSVGISVVNMQNYITNGIIKSIVVGIIILILAIITGTILGRRIAKPIESIKDTVEKIGNGDLTVEYSVTGKDEIGRLAIVSNETTKNLRELVRKIKNIAGSLNNLSQGVSNGGEQVSIASEEIASSVSSVSQEGIKQTEALEDAVRLLEDFSSDLNNVNTKLVKLAQGGEYI</sequence>
<dbReference type="SUPFAM" id="SSF103190">
    <property type="entry name" value="Sensory domain-like"/>
    <property type="match status" value="1"/>
</dbReference>
<organism evidence="10 11">
    <name type="scientific">Clostridium tagluense</name>
    <dbReference type="NCBI Taxonomy" id="360422"/>
    <lineage>
        <taxon>Bacteria</taxon>
        <taxon>Bacillati</taxon>
        <taxon>Bacillota</taxon>
        <taxon>Clostridia</taxon>
        <taxon>Eubacteriales</taxon>
        <taxon>Clostridiaceae</taxon>
        <taxon>Clostridium</taxon>
    </lineage>
</organism>
<gene>
    <name evidence="10" type="ORF">Ctaglu_17790</name>
</gene>
<feature type="transmembrane region" description="Helical" evidence="8">
    <location>
        <begin position="165"/>
        <end position="186"/>
    </location>
</feature>
<keyword evidence="7 8" id="KW-0472">Membrane</keyword>
<dbReference type="Gene3D" id="3.30.450.20">
    <property type="entry name" value="PAS domain"/>
    <property type="match status" value="1"/>
</dbReference>
<proteinExistence type="predicted"/>
<evidence type="ECO:0000256" key="5">
    <source>
        <dbReference type="ARBA" id="ARBA00022679"/>
    </source>
</evidence>
<comment type="caution">
    <text evidence="10">The sequence shown here is derived from an EMBL/GenBank/DDBJ whole genome shotgun (WGS) entry which is preliminary data.</text>
</comment>
<name>A0A401UKS8_9CLOT</name>
<dbReference type="GO" id="GO:0005886">
    <property type="term" value="C:plasma membrane"/>
    <property type="evidence" value="ECO:0007669"/>
    <property type="project" value="TreeGrafter"/>
</dbReference>
<dbReference type="EMBL" id="BHYK01000008">
    <property type="protein sequence ID" value="GCD10156.1"/>
    <property type="molecule type" value="Genomic_DNA"/>
</dbReference>
<keyword evidence="4" id="KW-0597">Phosphoprotein</keyword>
<keyword evidence="8" id="KW-0812">Transmembrane</keyword>
<dbReference type="OrthoDB" id="369336at2"/>
<evidence type="ECO:0000313" key="11">
    <source>
        <dbReference type="Proteomes" id="UP000287872"/>
    </source>
</evidence>
<evidence type="ECO:0000256" key="4">
    <source>
        <dbReference type="ARBA" id="ARBA00022553"/>
    </source>
</evidence>
<evidence type="ECO:0000256" key="1">
    <source>
        <dbReference type="ARBA" id="ARBA00000085"/>
    </source>
</evidence>
<feature type="domain" description="HAMP" evidence="9">
    <location>
        <begin position="188"/>
        <end position="240"/>
    </location>
</feature>
<evidence type="ECO:0000313" key="10">
    <source>
        <dbReference type="EMBL" id="GCD10156.1"/>
    </source>
</evidence>
<keyword evidence="5" id="KW-0808">Transferase</keyword>
<dbReference type="PANTHER" id="PTHR45528:SF10">
    <property type="entry name" value="METHYL-ACCEPTING CHEMOTAXIS PROTEIN"/>
    <property type="match status" value="1"/>
</dbReference>
<reference evidence="10 11" key="1">
    <citation type="submission" date="2018-11" db="EMBL/GenBank/DDBJ databases">
        <title>Genome sequencing and assembly of Clostridium tagluense strain A121.</title>
        <authorList>
            <person name="Murakami T."/>
            <person name="Segawa T."/>
            <person name="Shcherbakova V.A."/>
            <person name="Mori H."/>
            <person name="Yoshimura Y."/>
        </authorList>
    </citation>
    <scope>NUCLEOTIDE SEQUENCE [LARGE SCALE GENOMIC DNA]</scope>
    <source>
        <strain evidence="10 11">A121</strain>
    </source>
</reference>
<dbReference type="SUPFAM" id="SSF158472">
    <property type="entry name" value="HAMP domain-like"/>
    <property type="match status" value="1"/>
</dbReference>
<keyword evidence="8" id="KW-1133">Transmembrane helix</keyword>
<accession>A0A401UKS8</accession>
<protein>
    <recommendedName>
        <fullName evidence="3">histidine kinase</fullName>
        <ecNumber evidence="3">2.7.13.3</ecNumber>
    </recommendedName>
</protein>
<dbReference type="InterPro" id="IPR003660">
    <property type="entry name" value="HAMP_dom"/>
</dbReference>
<comment type="subcellular location">
    <subcellularLocation>
        <location evidence="2">Membrane</location>
        <topology evidence="2">Multi-pass membrane protein</topology>
    </subcellularLocation>
</comment>
<evidence type="ECO:0000259" key="9">
    <source>
        <dbReference type="PROSITE" id="PS50885"/>
    </source>
</evidence>
<dbReference type="SUPFAM" id="SSF58104">
    <property type="entry name" value="Methyl-accepting chemotaxis protein (MCP) signaling domain"/>
    <property type="match status" value="1"/>
</dbReference>
<dbReference type="AlphaFoldDB" id="A0A401UKS8"/>
<dbReference type="InterPro" id="IPR029151">
    <property type="entry name" value="Sensor-like_sf"/>
</dbReference>
<evidence type="ECO:0000256" key="2">
    <source>
        <dbReference type="ARBA" id="ARBA00004141"/>
    </source>
</evidence>
<comment type="catalytic activity">
    <reaction evidence="1">
        <text>ATP + protein L-histidine = ADP + protein N-phospho-L-histidine.</text>
        <dbReference type="EC" id="2.7.13.3"/>
    </reaction>
</comment>
<evidence type="ECO:0000256" key="8">
    <source>
        <dbReference type="SAM" id="Phobius"/>
    </source>
</evidence>
<dbReference type="GO" id="GO:0000155">
    <property type="term" value="F:phosphorelay sensor kinase activity"/>
    <property type="evidence" value="ECO:0007669"/>
    <property type="project" value="TreeGrafter"/>
</dbReference>
<evidence type="ECO:0000256" key="6">
    <source>
        <dbReference type="ARBA" id="ARBA00022777"/>
    </source>
</evidence>
<dbReference type="RefSeq" id="WP_148097586.1">
    <property type="nucleotide sequence ID" value="NZ_BHYK01000008.1"/>
</dbReference>
<dbReference type="PANTHER" id="PTHR45528">
    <property type="entry name" value="SENSOR HISTIDINE KINASE CPXA"/>
    <property type="match status" value="1"/>
</dbReference>
<dbReference type="PROSITE" id="PS50885">
    <property type="entry name" value="HAMP"/>
    <property type="match status" value="1"/>
</dbReference>
<dbReference type="InterPro" id="IPR050398">
    <property type="entry name" value="HssS/ArlS-like"/>
</dbReference>
<evidence type="ECO:0000256" key="7">
    <source>
        <dbReference type="ARBA" id="ARBA00023136"/>
    </source>
</evidence>
<keyword evidence="11" id="KW-1185">Reference proteome</keyword>
<dbReference type="SMART" id="SM00304">
    <property type="entry name" value="HAMP"/>
    <property type="match status" value="1"/>
</dbReference>
<evidence type="ECO:0000256" key="3">
    <source>
        <dbReference type="ARBA" id="ARBA00012438"/>
    </source>
</evidence>
<dbReference type="CDD" id="cd06225">
    <property type="entry name" value="HAMP"/>
    <property type="match status" value="1"/>
</dbReference>
<dbReference type="Proteomes" id="UP000287872">
    <property type="component" value="Unassembled WGS sequence"/>
</dbReference>